<dbReference type="GO" id="GO:0016788">
    <property type="term" value="F:hydrolase activity, acting on ester bonds"/>
    <property type="evidence" value="ECO:0007669"/>
    <property type="project" value="InterPro"/>
</dbReference>
<comment type="similarity">
    <text evidence="1">Belongs to the 'GDSL' lipolytic enzyme family.</text>
</comment>
<dbReference type="AlphaFoldDB" id="A0A835RP52"/>
<dbReference type="Pfam" id="PF00657">
    <property type="entry name" value="Lipase_GDSL"/>
    <property type="match status" value="1"/>
</dbReference>
<dbReference type="CDD" id="cd01838">
    <property type="entry name" value="Isoamyl_acetate_hydrolase_like"/>
    <property type="match status" value="1"/>
</dbReference>
<dbReference type="InterPro" id="IPR001087">
    <property type="entry name" value="GDSL"/>
</dbReference>
<dbReference type="InterPro" id="IPR036514">
    <property type="entry name" value="SGNH_hydro_sf"/>
</dbReference>
<evidence type="ECO:0000256" key="2">
    <source>
        <dbReference type="ARBA" id="ARBA00022801"/>
    </source>
</evidence>
<accession>A0A835RP52</accession>
<comment type="caution">
    <text evidence="3">The sequence shown here is derived from an EMBL/GenBank/DDBJ whole genome shotgun (WGS) entry which is preliminary data.</text>
</comment>
<name>A0A835RP52_VANPL</name>
<dbReference type="Gene3D" id="3.40.50.1110">
    <property type="entry name" value="SGNH hydrolase"/>
    <property type="match status" value="1"/>
</dbReference>
<evidence type="ECO:0000256" key="1">
    <source>
        <dbReference type="ARBA" id="ARBA00008668"/>
    </source>
</evidence>
<protein>
    <recommendedName>
        <fullName evidence="5">SGNH hydrolase-type esterase domain-containing protein</fullName>
    </recommendedName>
</protein>
<dbReference type="PANTHER" id="PTHR14209:SF19">
    <property type="entry name" value="ISOAMYL ACETATE-HYDROLYZING ESTERASE 1 HOMOLOG"/>
    <property type="match status" value="1"/>
</dbReference>
<proteinExistence type="inferred from homology"/>
<dbReference type="EMBL" id="JADCNL010000001">
    <property type="protein sequence ID" value="KAG0495905.1"/>
    <property type="molecule type" value="Genomic_DNA"/>
</dbReference>
<dbReference type="SUPFAM" id="SSF52266">
    <property type="entry name" value="SGNH hydrolase"/>
    <property type="match status" value="1"/>
</dbReference>
<dbReference type="FunFam" id="3.40.50.1110:FF:000002">
    <property type="entry name" value="isoamyl acetate-hydrolyzing esterase 1 homolog"/>
    <property type="match status" value="1"/>
</dbReference>
<organism evidence="3 4">
    <name type="scientific">Vanilla planifolia</name>
    <name type="common">Vanilla</name>
    <dbReference type="NCBI Taxonomy" id="51239"/>
    <lineage>
        <taxon>Eukaryota</taxon>
        <taxon>Viridiplantae</taxon>
        <taxon>Streptophyta</taxon>
        <taxon>Embryophyta</taxon>
        <taxon>Tracheophyta</taxon>
        <taxon>Spermatophyta</taxon>
        <taxon>Magnoliopsida</taxon>
        <taxon>Liliopsida</taxon>
        <taxon>Asparagales</taxon>
        <taxon>Orchidaceae</taxon>
        <taxon>Vanilloideae</taxon>
        <taxon>Vanilleae</taxon>
        <taxon>Vanilla</taxon>
    </lineage>
</organism>
<evidence type="ECO:0000313" key="4">
    <source>
        <dbReference type="Proteomes" id="UP000636800"/>
    </source>
</evidence>
<sequence>MRPKVVLFGDSITEECFVEGGWGSALANHFSRTADVVLRGYSGYNTRWALKIVERAMDGICAVGDQPLALTVFFGANDASLPDRSSGFQHVPLLEYQGNLRSIISYFRDCWPATKIVLITPPPIDEDGRLRNPFEDNASDLPERTNDSACAYAKACLAVAAECNVPVIDICSKMQEYPDWQKSFLRDGLHLTAVGSRMLFEELVKKLRDLALSLETLPADQPLYSDIDRKDALKTFEK</sequence>
<reference evidence="3 4" key="1">
    <citation type="journal article" date="2020" name="Nat. Food">
        <title>A phased Vanilla planifolia genome enables genetic improvement of flavour and production.</title>
        <authorList>
            <person name="Hasing T."/>
            <person name="Tang H."/>
            <person name="Brym M."/>
            <person name="Khazi F."/>
            <person name="Huang T."/>
            <person name="Chambers A.H."/>
        </authorList>
    </citation>
    <scope>NUCLEOTIDE SEQUENCE [LARGE SCALE GENOMIC DNA]</scope>
    <source>
        <tissue evidence="3">Leaf</tissue>
    </source>
</reference>
<dbReference type="Proteomes" id="UP000636800">
    <property type="component" value="Chromosome 1"/>
</dbReference>
<gene>
    <name evidence="3" type="ORF">HPP92_000596</name>
</gene>
<keyword evidence="2" id="KW-0378">Hydrolase</keyword>
<dbReference type="OrthoDB" id="288590at2759"/>
<evidence type="ECO:0008006" key="5">
    <source>
        <dbReference type="Google" id="ProtNLM"/>
    </source>
</evidence>
<dbReference type="PANTHER" id="PTHR14209">
    <property type="entry name" value="ISOAMYL ACETATE-HYDROLYZING ESTERASE 1"/>
    <property type="match status" value="1"/>
</dbReference>
<evidence type="ECO:0000313" key="3">
    <source>
        <dbReference type="EMBL" id="KAG0495905.1"/>
    </source>
</evidence>
<dbReference type="InterPro" id="IPR045136">
    <property type="entry name" value="Iah1-like"/>
</dbReference>
<keyword evidence="4" id="KW-1185">Reference proteome</keyword>